<dbReference type="EMBL" id="CP032869">
    <property type="protein sequence ID" value="AYL94304.1"/>
    <property type="molecule type" value="Genomic_DNA"/>
</dbReference>
<evidence type="ECO:0000313" key="1">
    <source>
        <dbReference type="EMBL" id="AYL94304.1"/>
    </source>
</evidence>
<organism evidence="1 2">
    <name type="scientific">Mucilaginibacter celer</name>
    <dbReference type="NCBI Taxonomy" id="2305508"/>
    <lineage>
        <taxon>Bacteria</taxon>
        <taxon>Pseudomonadati</taxon>
        <taxon>Bacteroidota</taxon>
        <taxon>Sphingobacteriia</taxon>
        <taxon>Sphingobacteriales</taxon>
        <taxon>Sphingobacteriaceae</taxon>
        <taxon>Mucilaginibacter</taxon>
    </lineage>
</organism>
<protein>
    <submittedName>
        <fullName evidence="1">Uncharacterized protein</fullName>
    </submittedName>
</protein>
<reference evidence="1 2" key="1">
    <citation type="submission" date="2018-10" db="EMBL/GenBank/DDBJ databases">
        <title>Genome sequencing of Mucilaginibacter sp. HYN0043.</title>
        <authorList>
            <person name="Kim M."/>
            <person name="Yi H."/>
        </authorList>
    </citation>
    <scope>NUCLEOTIDE SEQUENCE [LARGE SCALE GENOMIC DNA]</scope>
    <source>
        <strain evidence="1 2">HYN0043</strain>
    </source>
</reference>
<dbReference type="AlphaFoldDB" id="A0A494VJ65"/>
<sequence>MNPMVYQPLIQLLHNPVNLDYATQALALKNLFVNQGFYNLFLATGDRGPVPQRKRPGSRRLQPDPAALFCRYGCRYRAGPEYQGLYPGADPGRVGRFYLLKSMALLQKGSTDFLKRCMRRWIFVAKRDTRKPLVIPSSDH</sequence>
<dbReference type="KEGG" id="muh:HYN43_002895"/>
<dbReference type="Proteomes" id="UP000270046">
    <property type="component" value="Chromosome"/>
</dbReference>
<keyword evidence="2" id="KW-1185">Reference proteome</keyword>
<name>A0A494VJ65_9SPHI</name>
<accession>A0A494VJ65</accession>
<evidence type="ECO:0000313" key="2">
    <source>
        <dbReference type="Proteomes" id="UP000270046"/>
    </source>
</evidence>
<gene>
    <name evidence="1" type="ORF">HYN43_002895</name>
</gene>
<proteinExistence type="predicted"/>